<evidence type="ECO:0000313" key="2">
    <source>
        <dbReference type="Proteomes" id="UP001595613"/>
    </source>
</evidence>
<dbReference type="Proteomes" id="UP001595613">
    <property type="component" value="Unassembled WGS sequence"/>
</dbReference>
<proteinExistence type="predicted"/>
<gene>
    <name evidence="1" type="ORF">ACFOOL_16050</name>
</gene>
<name>A0ABV7X4I9_9HYPH</name>
<accession>A0ABV7X4I9</accession>
<dbReference type="EMBL" id="JBHRYD010000016">
    <property type="protein sequence ID" value="MFC3706262.1"/>
    <property type="molecule type" value="Genomic_DNA"/>
</dbReference>
<reference evidence="2" key="1">
    <citation type="journal article" date="2019" name="Int. J. Syst. Evol. Microbiol.">
        <title>The Global Catalogue of Microorganisms (GCM) 10K type strain sequencing project: providing services to taxonomists for standard genome sequencing and annotation.</title>
        <authorList>
            <consortium name="The Broad Institute Genomics Platform"/>
            <consortium name="The Broad Institute Genome Sequencing Center for Infectious Disease"/>
            <person name="Wu L."/>
            <person name="Ma J."/>
        </authorList>
    </citation>
    <scope>NUCLEOTIDE SEQUENCE [LARGE SCALE GENOMIC DNA]</scope>
    <source>
        <strain evidence="2">KCTC 42281</strain>
    </source>
</reference>
<evidence type="ECO:0000313" key="1">
    <source>
        <dbReference type="EMBL" id="MFC3706262.1"/>
    </source>
</evidence>
<comment type="caution">
    <text evidence="1">The sequence shown here is derived from an EMBL/GenBank/DDBJ whole genome shotgun (WGS) entry which is preliminary data.</text>
</comment>
<organism evidence="1 2">
    <name type="scientific">Devosia honganensis</name>
    <dbReference type="NCBI Taxonomy" id="1610527"/>
    <lineage>
        <taxon>Bacteria</taxon>
        <taxon>Pseudomonadati</taxon>
        <taxon>Pseudomonadota</taxon>
        <taxon>Alphaproteobacteria</taxon>
        <taxon>Hyphomicrobiales</taxon>
        <taxon>Devosiaceae</taxon>
        <taxon>Devosia</taxon>
    </lineage>
</organism>
<dbReference type="RefSeq" id="WP_380098370.1">
    <property type="nucleotide sequence ID" value="NZ_JBHRYD010000016.1"/>
</dbReference>
<sequence>MIETITPSVLDLTRPALWPAELLDALDEHKALFAAWERGDGSISGQAYDRAIYSVTSALQPYVVKGWHCTRLTEHEISHILAEGLQLPDETMLQSRIDRLVIQGVLTDEIAAQLKAKNQSADWNRAGRLWFVGYQPGLAGRSGIGRFFRHWGGEALYNYHEGNPDTSLVLQRIGIPCIVEAAFPVPSLRPHGLALHIQKVFWAHTSGYSIEGFQFEDCAVEPLPASAIERIHRFPEPEFIRLADCAAWFEPVRL</sequence>
<keyword evidence="2" id="KW-1185">Reference proteome</keyword>
<protein>
    <submittedName>
        <fullName evidence="1">Uncharacterized protein</fullName>
    </submittedName>
</protein>